<dbReference type="InParanoid" id="A0A1D3D819"/>
<gene>
    <name evidence="2" type="ORF">cyc_06974</name>
</gene>
<reference evidence="2 3" key="1">
    <citation type="journal article" date="2016" name="BMC Genomics">
        <title>Comparative genomics reveals Cyclospora cayetanensis possesses coccidia-like metabolism and invasion components but unique surface antigens.</title>
        <authorList>
            <person name="Liu S."/>
            <person name="Wang L."/>
            <person name="Zheng H."/>
            <person name="Xu Z."/>
            <person name="Roellig D.M."/>
            <person name="Li N."/>
            <person name="Frace M.A."/>
            <person name="Tang K."/>
            <person name="Arrowood M.J."/>
            <person name="Moss D.M."/>
            <person name="Zhang L."/>
            <person name="Feng Y."/>
            <person name="Xiao L."/>
        </authorList>
    </citation>
    <scope>NUCLEOTIDE SEQUENCE [LARGE SCALE GENOMIC DNA]</scope>
    <source>
        <strain evidence="2 3">CHN_HEN01</strain>
    </source>
</reference>
<accession>A0A1D3D819</accession>
<feature type="region of interest" description="Disordered" evidence="1">
    <location>
        <begin position="91"/>
        <end position="117"/>
    </location>
</feature>
<feature type="compositionally biased region" description="Acidic residues" evidence="1">
    <location>
        <begin position="108"/>
        <end position="117"/>
    </location>
</feature>
<dbReference type="AlphaFoldDB" id="A0A1D3D819"/>
<dbReference type="Proteomes" id="UP000095192">
    <property type="component" value="Unassembled WGS sequence"/>
</dbReference>
<organism evidence="2 3">
    <name type="scientific">Cyclospora cayetanensis</name>
    <dbReference type="NCBI Taxonomy" id="88456"/>
    <lineage>
        <taxon>Eukaryota</taxon>
        <taxon>Sar</taxon>
        <taxon>Alveolata</taxon>
        <taxon>Apicomplexa</taxon>
        <taxon>Conoidasida</taxon>
        <taxon>Coccidia</taxon>
        <taxon>Eucoccidiorida</taxon>
        <taxon>Eimeriorina</taxon>
        <taxon>Eimeriidae</taxon>
        <taxon>Cyclospora</taxon>
    </lineage>
</organism>
<name>A0A1D3D819_9EIME</name>
<evidence type="ECO:0000313" key="2">
    <source>
        <dbReference type="EMBL" id="OEH79602.1"/>
    </source>
</evidence>
<proteinExistence type="predicted"/>
<dbReference type="EMBL" id="JROU02000337">
    <property type="protein sequence ID" value="OEH79602.1"/>
    <property type="molecule type" value="Genomic_DNA"/>
</dbReference>
<dbReference type="VEuPathDB" id="ToxoDB:cyc_06974"/>
<evidence type="ECO:0000313" key="3">
    <source>
        <dbReference type="Proteomes" id="UP000095192"/>
    </source>
</evidence>
<keyword evidence="3" id="KW-1185">Reference proteome</keyword>
<evidence type="ECO:0000256" key="1">
    <source>
        <dbReference type="SAM" id="MobiDB-lite"/>
    </source>
</evidence>
<sequence length="117" mass="12932">MPASPLHTTLASRQSALEVPSPSSIISAIVEHYTSNKPLGCKSRPKVEVTEAAGLKRIPKVDAQNVRLVHNQTPAVKEKLPLEAYREGVEEEQRNAMEAEADFAREEEREEDGEEIA</sequence>
<feature type="compositionally biased region" description="Basic and acidic residues" evidence="1">
    <location>
        <begin position="91"/>
        <end position="107"/>
    </location>
</feature>
<comment type="caution">
    <text evidence="2">The sequence shown here is derived from an EMBL/GenBank/DDBJ whole genome shotgun (WGS) entry which is preliminary data.</text>
</comment>
<protein>
    <submittedName>
        <fullName evidence="2">Uncharacterized protein</fullName>
    </submittedName>
</protein>